<evidence type="ECO:0000313" key="2">
    <source>
        <dbReference type="EMBL" id="OEL25572.1"/>
    </source>
</evidence>
<dbReference type="Proteomes" id="UP000095767">
    <property type="component" value="Unassembled WGS sequence"/>
</dbReference>
<protein>
    <submittedName>
        <fullName evidence="2">Uncharacterized protein</fullName>
    </submittedName>
</protein>
<proteinExistence type="predicted"/>
<sequence>MSRSVASSRSAGERFGLDIDDFLDWAGRNGDRARGSGCYERDSFTMDSKDLAVMLMLDGCLLLFAVFLLRASVSEDQGPANLAREKEHQKEFSRLSADISLHMRQTRLDLLMLDNQIPFFVLAELHQPLRGTLFQNNNQSIQELALSCFDDIHPSGFKLWQEDEIRHRSGGLPHDAAGDGGGTEPAVHHFQHLFHLSRVPTGKHKVGVDSILPKEPESHLPSATELEESSTSFTHITFRAATLHQHCVPEDNAWYARRDEHPRPLHPWLQRKTDKEIVDFFKDMRDEYGDTLMPEDLLALCRNVTAHRRSKARRVMKRIRLQCFPRQTVTFFVIFGAIISIATLINTVHSMYRHYHPYCKGTSPSYGP</sequence>
<dbReference type="PANTHER" id="PTHR31170:SF25">
    <property type="entry name" value="BNAA09G04570D PROTEIN"/>
    <property type="match status" value="1"/>
</dbReference>
<feature type="transmembrane region" description="Helical" evidence="1">
    <location>
        <begin position="329"/>
        <end position="348"/>
    </location>
</feature>
<keyword evidence="3" id="KW-1185">Reference proteome</keyword>
<dbReference type="PANTHER" id="PTHR31170">
    <property type="entry name" value="BNAC04G53230D PROTEIN"/>
    <property type="match status" value="1"/>
</dbReference>
<keyword evidence="1" id="KW-0812">Transmembrane</keyword>
<reference evidence="2 3" key="1">
    <citation type="submission" date="2016-09" db="EMBL/GenBank/DDBJ databases">
        <title>The draft genome of Dichanthelium oligosanthes: A C3 panicoid grass species.</title>
        <authorList>
            <person name="Studer A.J."/>
            <person name="Schnable J.C."/>
            <person name="Brutnell T.P."/>
        </authorList>
    </citation>
    <scope>NUCLEOTIDE SEQUENCE [LARGE SCALE GENOMIC DNA]</scope>
    <source>
        <strain evidence="3">cv. Kellogg 1175</strain>
        <tissue evidence="2">Leaf</tissue>
    </source>
</reference>
<gene>
    <name evidence="2" type="ORF">BAE44_0013409</name>
</gene>
<dbReference type="EMBL" id="LWDX02036991">
    <property type="protein sequence ID" value="OEL25572.1"/>
    <property type="molecule type" value="Genomic_DNA"/>
</dbReference>
<evidence type="ECO:0000313" key="3">
    <source>
        <dbReference type="Proteomes" id="UP000095767"/>
    </source>
</evidence>
<evidence type="ECO:0000256" key="1">
    <source>
        <dbReference type="SAM" id="Phobius"/>
    </source>
</evidence>
<keyword evidence="1" id="KW-1133">Transmembrane helix</keyword>
<accession>A0A1E5VKH3</accession>
<name>A0A1E5VKH3_9POAL</name>
<dbReference type="InterPro" id="IPR004158">
    <property type="entry name" value="DUF247_pln"/>
</dbReference>
<feature type="transmembrane region" description="Helical" evidence="1">
    <location>
        <begin position="51"/>
        <end position="69"/>
    </location>
</feature>
<comment type="caution">
    <text evidence="2">The sequence shown here is derived from an EMBL/GenBank/DDBJ whole genome shotgun (WGS) entry which is preliminary data.</text>
</comment>
<organism evidence="2 3">
    <name type="scientific">Dichanthelium oligosanthes</name>
    <dbReference type="NCBI Taxonomy" id="888268"/>
    <lineage>
        <taxon>Eukaryota</taxon>
        <taxon>Viridiplantae</taxon>
        <taxon>Streptophyta</taxon>
        <taxon>Embryophyta</taxon>
        <taxon>Tracheophyta</taxon>
        <taxon>Spermatophyta</taxon>
        <taxon>Magnoliopsida</taxon>
        <taxon>Liliopsida</taxon>
        <taxon>Poales</taxon>
        <taxon>Poaceae</taxon>
        <taxon>PACMAD clade</taxon>
        <taxon>Panicoideae</taxon>
        <taxon>Panicodae</taxon>
        <taxon>Paniceae</taxon>
        <taxon>Dichantheliinae</taxon>
        <taxon>Dichanthelium</taxon>
    </lineage>
</organism>
<dbReference type="Pfam" id="PF03140">
    <property type="entry name" value="DUF247"/>
    <property type="match status" value="1"/>
</dbReference>
<dbReference type="AlphaFoldDB" id="A0A1E5VKH3"/>
<keyword evidence="1" id="KW-0472">Membrane</keyword>
<dbReference type="OrthoDB" id="630095at2759"/>